<evidence type="ECO:0000256" key="6">
    <source>
        <dbReference type="ARBA" id="ARBA00023157"/>
    </source>
</evidence>
<evidence type="ECO:0000256" key="7">
    <source>
        <dbReference type="ARBA" id="ARBA00023180"/>
    </source>
</evidence>
<dbReference type="GO" id="GO:0004519">
    <property type="term" value="F:endonuclease activity"/>
    <property type="evidence" value="ECO:0007669"/>
    <property type="project" value="UniProtKB-KW"/>
</dbReference>
<evidence type="ECO:0000256" key="8">
    <source>
        <dbReference type="SAM" id="MobiDB-lite"/>
    </source>
</evidence>
<dbReference type="Gene3D" id="1.10.575.10">
    <property type="entry name" value="P1 Nuclease"/>
    <property type="match status" value="1"/>
</dbReference>
<keyword evidence="2" id="KW-0540">Nuclease</keyword>
<gene>
    <name evidence="9" type="ORF">BDK51DRAFT_28168</name>
</gene>
<dbReference type="InterPro" id="IPR008947">
    <property type="entry name" value="PLipase_C/P1_nuclease_dom_sf"/>
</dbReference>
<organism evidence="9 10">
    <name type="scientific">Blyttiomyces helicus</name>
    <dbReference type="NCBI Taxonomy" id="388810"/>
    <lineage>
        <taxon>Eukaryota</taxon>
        <taxon>Fungi</taxon>
        <taxon>Fungi incertae sedis</taxon>
        <taxon>Chytridiomycota</taxon>
        <taxon>Chytridiomycota incertae sedis</taxon>
        <taxon>Chytridiomycetes</taxon>
        <taxon>Chytridiomycetes incertae sedis</taxon>
        <taxon>Blyttiomyces</taxon>
    </lineage>
</organism>
<evidence type="ECO:0000313" key="10">
    <source>
        <dbReference type="Proteomes" id="UP000269721"/>
    </source>
</evidence>
<dbReference type="GO" id="GO:0046872">
    <property type="term" value="F:metal ion binding"/>
    <property type="evidence" value="ECO:0007669"/>
    <property type="project" value="UniProtKB-KW"/>
</dbReference>
<evidence type="ECO:0000256" key="2">
    <source>
        <dbReference type="ARBA" id="ARBA00022722"/>
    </source>
</evidence>
<protein>
    <submittedName>
        <fullName evidence="9">Uncharacterized protein</fullName>
    </submittedName>
</protein>
<dbReference type="PANTHER" id="PTHR33146:SF26">
    <property type="entry name" value="ENDONUCLEASE 4"/>
    <property type="match status" value="1"/>
</dbReference>
<dbReference type="Proteomes" id="UP000269721">
    <property type="component" value="Unassembled WGS sequence"/>
</dbReference>
<dbReference type="GO" id="GO:0003676">
    <property type="term" value="F:nucleic acid binding"/>
    <property type="evidence" value="ECO:0007669"/>
    <property type="project" value="InterPro"/>
</dbReference>
<dbReference type="GO" id="GO:0016788">
    <property type="term" value="F:hydrolase activity, acting on ester bonds"/>
    <property type="evidence" value="ECO:0007669"/>
    <property type="project" value="InterPro"/>
</dbReference>
<evidence type="ECO:0000256" key="5">
    <source>
        <dbReference type="ARBA" id="ARBA00022801"/>
    </source>
</evidence>
<keyword evidence="7" id="KW-0325">Glycoprotein</keyword>
<dbReference type="Pfam" id="PF02265">
    <property type="entry name" value="S1-P1_nuclease"/>
    <property type="match status" value="1"/>
</dbReference>
<proteinExistence type="inferred from homology"/>
<accession>A0A4P9WBF5</accession>
<dbReference type="PANTHER" id="PTHR33146">
    <property type="entry name" value="ENDONUCLEASE 4"/>
    <property type="match status" value="1"/>
</dbReference>
<evidence type="ECO:0000256" key="3">
    <source>
        <dbReference type="ARBA" id="ARBA00022723"/>
    </source>
</evidence>
<keyword evidence="6" id="KW-1015">Disulfide bond</keyword>
<reference evidence="10" key="1">
    <citation type="journal article" date="2018" name="Nat. Microbiol.">
        <title>Leveraging single-cell genomics to expand the fungal tree of life.</title>
        <authorList>
            <person name="Ahrendt S.R."/>
            <person name="Quandt C.A."/>
            <person name="Ciobanu D."/>
            <person name="Clum A."/>
            <person name="Salamov A."/>
            <person name="Andreopoulos B."/>
            <person name="Cheng J.F."/>
            <person name="Woyke T."/>
            <person name="Pelin A."/>
            <person name="Henrissat B."/>
            <person name="Reynolds N.K."/>
            <person name="Benny G.L."/>
            <person name="Smith M.E."/>
            <person name="James T.Y."/>
            <person name="Grigoriev I.V."/>
        </authorList>
    </citation>
    <scope>NUCLEOTIDE SEQUENCE [LARGE SCALE GENOMIC DNA]</scope>
</reference>
<dbReference type="AlphaFoldDB" id="A0A4P9WBF5"/>
<comment type="similarity">
    <text evidence="1">Belongs to the nuclease type I family.</text>
</comment>
<name>A0A4P9WBF5_9FUNG</name>
<evidence type="ECO:0000256" key="1">
    <source>
        <dbReference type="ARBA" id="ARBA00009547"/>
    </source>
</evidence>
<dbReference type="InterPro" id="IPR003154">
    <property type="entry name" value="S1/P1nuclease"/>
</dbReference>
<keyword evidence="10" id="KW-1185">Reference proteome</keyword>
<keyword evidence="4" id="KW-0255">Endonuclease</keyword>
<dbReference type="EMBL" id="KZ995873">
    <property type="protein sequence ID" value="RKO89814.1"/>
    <property type="molecule type" value="Genomic_DNA"/>
</dbReference>
<sequence>MEEELLSAPLHLNVNRLPLLCNCGDVIADDAQPGRQSDLFVVLKEELVDEGVQNQCPLHWDVCIPIKRIKNDLKGDLTQWASHLADEIKFGAFSSQAASWLSSNSLTETNSLCHLNAAVAWATHANTFNCKVVWPYINGHLMPETDLSGDYFSQIVATVDLQIAKAGYRPADWLNRILDDCAGVSTSGNGGSSGEVPPPPTGTTSDAPITNGIRAGR</sequence>
<keyword evidence="5" id="KW-0378">Hydrolase</keyword>
<keyword evidence="3" id="KW-0479">Metal-binding</keyword>
<dbReference type="OrthoDB" id="441446at2759"/>
<evidence type="ECO:0000313" key="9">
    <source>
        <dbReference type="EMBL" id="RKO89814.1"/>
    </source>
</evidence>
<feature type="region of interest" description="Disordered" evidence="8">
    <location>
        <begin position="186"/>
        <end position="217"/>
    </location>
</feature>
<evidence type="ECO:0000256" key="4">
    <source>
        <dbReference type="ARBA" id="ARBA00022759"/>
    </source>
</evidence>
<dbReference type="SUPFAM" id="SSF48537">
    <property type="entry name" value="Phospholipase C/P1 nuclease"/>
    <property type="match status" value="1"/>
</dbReference>
<dbReference type="GO" id="GO:0006308">
    <property type="term" value="P:DNA catabolic process"/>
    <property type="evidence" value="ECO:0007669"/>
    <property type="project" value="InterPro"/>
</dbReference>